<dbReference type="EMBL" id="CP109441">
    <property type="protein sequence ID" value="WUV46316.1"/>
    <property type="molecule type" value="Genomic_DNA"/>
</dbReference>
<organism evidence="2 3">
    <name type="scientific">Nocardia vinacea</name>
    <dbReference type="NCBI Taxonomy" id="96468"/>
    <lineage>
        <taxon>Bacteria</taxon>
        <taxon>Bacillati</taxon>
        <taxon>Actinomycetota</taxon>
        <taxon>Actinomycetes</taxon>
        <taxon>Mycobacteriales</taxon>
        <taxon>Nocardiaceae</taxon>
        <taxon>Nocardia</taxon>
    </lineage>
</organism>
<reference evidence="2" key="1">
    <citation type="submission" date="2022-10" db="EMBL/GenBank/DDBJ databases">
        <title>The complete genomes of actinobacterial strains from the NBC collection.</title>
        <authorList>
            <person name="Joergensen T.S."/>
            <person name="Alvarez Arevalo M."/>
            <person name="Sterndorff E.B."/>
            <person name="Faurdal D."/>
            <person name="Vuksanovic O."/>
            <person name="Mourched A.-S."/>
            <person name="Charusanti P."/>
            <person name="Shaw S."/>
            <person name="Blin K."/>
            <person name="Weber T."/>
        </authorList>
    </citation>
    <scope>NUCLEOTIDE SEQUENCE</scope>
    <source>
        <strain evidence="2">NBC_01482</strain>
    </source>
</reference>
<dbReference type="RefSeq" id="WP_329409963.1">
    <property type="nucleotide sequence ID" value="NZ_CP109441.1"/>
</dbReference>
<evidence type="ECO:0000256" key="1">
    <source>
        <dbReference type="SAM" id="MobiDB-lite"/>
    </source>
</evidence>
<gene>
    <name evidence="2" type="ORF">OG563_45925</name>
</gene>
<proteinExistence type="predicted"/>
<evidence type="ECO:0000313" key="3">
    <source>
        <dbReference type="Proteomes" id="UP001432062"/>
    </source>
</evidence>
<sequence>MPNRERELSEITNTPDEFGFGGVKITLSLVARQAALATANHGVGPASSVPGRSPGETPAAIGHGFYGPPGRWRGRLVPAMW</sequence>
<keyword evidence="3" id="KW-1185">Reference proteome</keyword>
<dbReference type="Proteomes" id="UP001432062">
    <property type="component" value="Chromosome"/>
</dbReference>
<accession>A0ABZ1YVV8</accession>
<protein>
    <submittedName>
        <fullName evidence="2">Uncharacterized protein</fullName>
    </submittedName>
</protein>
<feature type="region of interest" description="Disordered" evidence="1">
    <location>
        <begin position="41"/>
        <end position="65"/>
    </location>
</feature>
<name>A0ABZ1YVV8_9NOCA</name>
<evidence type="ECO:0000313" key="2">
    <source>
        <dbReference type="EMBL" id="WUV46316.1"/>
    </source>
</evidence>